<dbReference type="OrthoDB" id="191139at2759"/>
<dbReference type="KEGG" id="mpp:MICPUCDRAFT_44827"/>
<dbReference type="RefSeq" id="XP_003062409.1">
    <property type="nucleotide sequence ID" value="XM_003062363.1"/>
</dbReference>
<dbReference type="GO" id="GO:0016491">
    <property type="term" value="F:oxidoreductase activity"/>
    <property type="evidence" value="ECO:0007669"/>
    <property type="project" value="UniProtKB-KW"/>
</dbReference>
<keyword evidence="2" id="KW-0560">Oxidoreductase</keyword>
<dbReference type="GeneID" id="9688090"/>
<dbReference type="SUPFAM" id="SSF51735">
    <property type="entry name" value="NAD(P)-binding Rossmann-fold domains"/>
    <property type="match status" value="1"/>
</dbReference>
<sequence length="315" mass="34427">MGGARVVLACRDAAAGDAAARAMTAEVEASRDVALEGEEATPPDVRTEVLDLASFASTRAFAARLVTRKISVHVLIHNAGIMPSPFALTENGHERAFHVNALGPFLLTRLLLRSTLRFARGTTRTDPCRVVFVTSAVHRFSYPERVRFERLSGDAARVKYDPVKSYAQSKLCQIVLAREFHARYRASRRARDAHVAFFAVHPGAVITEGSERARTFAVVSLRPPLAGFNPRPRRLSTPLLTPMNSTPKTAAAGAATTAYCATSRRAAGSGYYVNCNLAIPGAAAMDERLQRKVWDLATRLCEREEEEEEEEAMTA</sequence>
<dbReference type="AlphaFoldDB" id="C1N3P3"/>
<keyword evidence="4" id="KW-1185">Reference proteome</keyword>
<reference evidence="3 4" key="1">
    <citation type="journal article" date="2009" name="Science">
        <title>Green evolution and dynamic adaptations revealed by genomes of the marine picoeukaryotes Micromonas.</title>
        <authorList>
            <person name="Worden A.Z."/>
            <person name="Lee J.H."/>
            <person name="Mock T."/>
            <person name="Rouze P."/>
            <person name="Simmons M.P."/>
            <person name="Aerts A.L."/>
            <person name="Allen A.E."/>
            <person name="Cuvelier M.L."/>
            <person name="Derelle E."/>
            <person name="Everett M.V."/>
            <person name="Foulon E."/>
            <person name="Grimwood J."/>
            <person name="Gundlach H."/>
            <person name="Henrissat B."/>
            <person name="Napoli C."/>
            <person name="McDonald S.M."/>
            <person name="Parker M.S."/>
            <person name="Rombauts S."/>
            <person name="Salamov A."/>
            <person name="Von Dassow P."/>
            <person name="Badger J.H."/>
            <person name="Coutinho P.M."/>
            <person name="Demir E."/>
            <person name="Dubchak I."/>
            <person name="Gentemann C."/>
            <person name="Eikrem W."/>
            <person name="Gready J.E."/>
            <person name="John U."/>
            <person name="Lanier W."/>
            <person name="Lindquist E.A."/>
            <person name="Lucas S."/>
            <person name="Mayer K.F."/>
            <person name="Moreau H."/>
            <person name="Not F."/>
            <person name="Otillar R."/>
            <person name="Panaud O."/>
            <person name="Pangilinan J."/>
            <person name="Paulsen I."/>
            <person name="Piegu B."/>
            <person name="Poliakov A."/>
            <person name="Robbens S."/>
            <person name="Schmutz J."/>
            <person name="Toulza E."/>
            <person name="Wyss T."/>
            <person name="Zelensky A."/>
            <person name="Zhou K."/>
            <person name="Armbrust E.V."/>
            <person name="Bhattacharya D."/>
            <person name="Goodenough U.W."/>
            <person name="Van de Peer Y."/>
            <person name="Grigoriev I.V."/>
        </authorList>
    </citation>
    <scope>NUCLEOTIDE SEQUENCE [LARGE SCALE GENOMIC DNA]</scope>
    <source>
        <strain evidence="3 4">CCMP1545</strain>
    </source>
</reference>
<comment type="similarity">
    <text evidence="1">Belongs to the short-chain dehydrogenases/reductases (SDR) family.</text>
</comment>
<protein>
    <submittedName>
        <fullName evidence="3">Predicted protein</fullName>
    </submittedName>
</protein>
<dbReference type="Proteomes" id="UP000001876">
    <property type="component" value="Unassembled WGS sequence"/>
</dbReference>
<evidence type="ECO:0000256" key="1">
    <source>
        <dbReference type="ARBA" id="ARBA00006484"/>
    </source>
</evidence>
<evidence type="ECO:0000313" key="4">
    <source>
        <dbReference type="Proteomes" id="UP000001876"/>
    </source>
</evidence>
<dbReference type="eggNOG" id="KOG1208">
    <property type="taxonomic scope" value="Eukaryota"/>
</dbReference>
<dbReference type="Pfam" id="PF00106">
    <property type="entry name" value="adh_short"/>
    <property type="match status" value="1"/>
</dbReference>
<dbReference type="STRING" id="564608.C1N3P3"/>
<accession>C1N3P3</accession>
<dbReference type="PANTHER" id="PTHR24320">
    <property type="entry name" value="RETINOL DEHYDROGENASE"/>
    <property type="match status" value="1"/>
</dbReference>
<name>C1N3P3_MICPC</name>
<dbReference type="Gene3D" id="3.40.50.720">
    <property type="entry name" value="NAD(P)-binding Rossmann-like Domain"/>
    <property type="match status" value="1"/>
</dbReference>
<evidence type="ECO:0000256" key="2">
    <source>
        <dbReference type="ARBA" id="ARBA00023002"/>
    </source>
</evidence>
<dbReference type="InterPro" id="IPR002347">
    <property type="entry name" value="SDR_fam"/>
</dbReference>
<organism evidence="4">
    <name type="scientific">Micromonas pusilla (strain CCMP1545)</name>
    <name type="common">Picoplanktonic green alga</name>
    <dbReference type="NCBI Taxonomy" id="564608"/>
    <lineage>
        <taxon>Eukaryota</taxon>
        <taxon>Viridiplantae</taxon>
        <taxon>Chlorophyta</taxon>
        <taxon>Mamiellophyceae</taxon>
        <taxon>Mamiellales</taxon>
        <taxon>Mamiellaceae</taxon>
        <taxon>Micromonas</taxon>
    </lineage>
</organism>
<dbReference type="PANTHER" id="PTHR24320:SF148">
    <property type="entry name" value="NAD(P)-BINDING ROSSMANN-FOLD SUPERFAMILY PROTEIN"/>
    <property type="match status" value="1"/>
</dbReference>
<dbReference type="InterPro" id="IPR036291">
    <property type="entry name" value="NAD(P)-bd_dom_sf"/>
</dbReference>
<proteinExistence type="inferred from homology"/>
<evidence type="ECO:0000313" key="3">
    <source>
        <dbReference type="EMBL" id="EEH53228.1"/>
    </source>
</evidence>
<dbReference type="EMBL" id="GG663746">
    <property type="protein sequence ID" value="EEH53228.1"/>
    <property type="molecule type" value="Genomic_DNA"/>
</dbReference>
<gene>
    <name evidence="3" type="ORF">MICPUCDRAFT_44827</name>
</gene>